<keyword evidence="2" id="KW-1185">Reference proteome</keyword>
<evidence type="ECO:0000313" key="2">
    <source>
        <dbReference type="Proteomes" id="UP000270296"/>
    </source>
</evidence>
<sequence length="199" mass="22089">MTGFASRPRPAIVAWQSVLVVARRRLGVDTVIGRWPDGATDDEVDGSTTVCADIRIRSVNKHLTVDDNQERAFALTDPTGVYSHYSAQTSHSHRLKPLDSDLHDVDGSDDEASGFSRMPMVVPFRCKRKCLIMYPSACTRMWKTFESMQLNAVVVGLSSSRGFASFIFDALIVASGQRPFYKVTMTTCSPKYGEVRTTE</sequence>
<protein>
    <submittedName>
        <fullName evidence="1 3">Uncharacterized protein</fullName>
    </submittedName>
</protein>
<reference evidence="3" key="1">
    <citation type="submission" date="2016-06" db="UniProtKB">
        <authorList>
            <consortium name="WormBaseParasite"/>
        </authorList>
    </citation>
    <scope>IDENTIFICATION</scope>
</reference>
<dbReference type="WBParaSite" id="SBAD_0000626901-mRNA-1">
    <property type="protein sequence ID" value="SBAD_0000626901-mRNA-1"/>
    <property type="gene ID" value="SBAD_0000626901"/>
</dbReference>
<accession>A0A183IQY6</accession>
<gene>
    <name evidence="1" type="ORF">SBAD_LOCUS6033</name>
</gene>
<dbReference type="Proteomes" id="UP000270296">
    <property type="component" value="Unassembled WGS sequence"/>
</dbReference>
<evidence type="ECO:0000313" key="3">
    <source>
        <dbReference type="WBParaSite" id="SBAD_0000626901-mRNA-1"/>
    </source>
</evidence>
<organism evidence="3">
    <name type="scientific">Soboliphyme baturini</name>
    <dbReference type="NCBI Taxonomy" id="241478"/>
    <lineage>
        <taxon>Eukaryota</taxon>
        <taxon>Metazoa</taxon>
        <taxon>Ecdysozoa</taxon>
        <taxon>Nematoda</taxon>
        <taxon>Enoplea</taxon>
        <taxon>Dorylaimia</taxon>
        <taxon>Dioctophymatida</taxon>
        <taxon>Dioctophymatoidea</taxon>
        <taxon>Soboliphymatidae</taxon>
        <taxon>Soboliphyme</taxon>
    </lineage>
</organism>
<evidence type="ECO:0000313" key="1">
    <source>
        <dbReference type="EMBL" id="VDP09021.1"/>
    </source>
</evidence>
<proteinExistence type="predicted"/>
<reference evidence="1 2" key="2">
    <citation type="submission" date="2018-11" db="EMBL/GenBank/DDBJ databases">
        <authorList>
            <consortium name="Pathogen Informatics"/>
        </authorList>
    </citation>
    <scope>NUCLEOTIDE SEQUENCE [LARGE SCALE GENOMIC DNA]</scope>
</reference>
<dbReference type="EMBL" id="UZAM01009432">
    <property type="protein sequence ID" value="VDP09021.1"/>
    <property type="molecule type" value="Genomic_DNA"/>
</dbReference>
<name>A0A183IQY6_9BILA</name>
<dbReference type="AlphaFoldDB" id="A0A183IQY6"/>